<organism evidence="5 6">
    <name type="scientific">Arundinibacter roseus</name>
    <dbReference type="NCBI Taxonomy" id="2070510"/>
    <lineage>
        <taxon>Bacteria</taxon>
        <taxon>Pseudomonadati</taxon>
        <taxon>Bacteroidota</taxon>
        <taxon>Cytophagia</taxon>
        <taxon>Cytophagales</taxon>
        <taxon>Spirosomataceae</taxon>
        <taxon>Arundinibacter</taxon>
    </lineage>
</organism>
<dbReference type="InterPro" id="IPR038081">
    <property type="entry name" value="CalX-like_sf"/>
</dbReference>
<keyword evidence="6" id="KW-1185">Reference proteome</keyword>
<dbReference type="OrthoDB" id="939896at2"/>
<evidence type="ECO:0000256" key="2">
    <source>
        <dbReference type="ARBA" id="ARBA00022737"/>
    </source>
</evidence>
<dbReference type="Proteomes" id="UP000295706">
    <property type="component" value="Unassembled WGS sequence"/>
</dbReference>
<reference evidence="5 6" key="1">
    <citation type="submission" date="2019-02" db="EMBL/GenBank/DDBJ databases">
        <title>Arundinibacter roseus gen. nov., sp. nov., a new member of the family Cytophagaceae.</title>
        <authorList>
            <person name="Szuroczki S."/>
            <person name="Khayer B."/>
            <person name="Sproer C."/>
            <person name="Toumi M."/>
            <person name="Szabo A."/>
            <person name="Felfoldi T."/>
            <person name="Schumann P."/>
            <person name="Toth E."/>
        </authorList>
    </citation>
    <scope>NUCLEOTIDE SEQUENCE [LARGE SCALE GENOMIC DNA]</scope>
    <source>
        <strain evidence="5 6">DMA-k-7a</strain>
    </source>
</reference>
<dbReference type="GO" id="GO:0007154">
    <property type="term" value="P:cell communication"/>
    <property type="evidence" value="ECO:0007669"/>
    <property type="project" value="InterPro"/>
</dbReference>
<keyword evidence="3" id="KW-0106">Calcium</keyword>
<evidence type="ECO:0000256" key="1">
    <source>
        <dbReference type="ARBA" id="ARBA00022729"/>
    </source>
</evidence>
<feature type="domain" description="Calx-beta" evidence="4">
    <location>
        <begin position="34"/>
        <end position="116"/>
    </location>
</feature>
<evidence type="ECO:0000259" key="4">
    <source>
        <dbReference type="Pfam" id="PF03160"/>
    </source>
</evidence>
<evidence type="ECO:0000313" key="5">
    <source>
        <dbReference type="EMBL" id="TDB61385.1"/>
    </source>
</evidence>
<dbReference type="Pfam" id="PF03160">
    <property type="entry name" value="Calx-beta"/>
    <property type="match status" value="1"/>
</dbReference>
<dbReference type="SUPFAM" id="SSF141072">
    <property type="entry name" value="CalX-like"/>
    <property type="match status" value="1"/>
</dbReference>
<accession>A0A4V2X8V6</accession>
<keyword evidence="1" id="KW-0732">Signal</keyword>
<protein>
    <submittedName>
        <fullName evidence="5">DUF4843 domain-containing protein</fullName>
    </submittedName>
</protein>
<evidence type="ECO:0000313" key="6">
    <source>
        <dbReference type="Proteomes" id="UP000295706"/>
    </source>
</evidence>
<evidence type="ECO:0000256" key="3">
    <source>
        <dbReference type="ARBA" id="ARBA00022837"/>
    </source>
</evidence>
<sequence length="271" mass="29909">MKLIHKLFSMAFVAMLVGLASCEEQRILFEGPEFVRFSDSTLTFKESVGQPVAIKVHIVGKARNTPVTVNYTVAGTAREGRDYVIEGTKGTVTIPANEYFGTINVRLLNNANNILESQNVVFTLTDVSPAEDLQVGFGINNVVGKNLTLTIQDDCLLSGFYTGSRQGYNDVVRNIEISSLDCKEYRVANWNVGVFSFNAIKSPINFIDNGDNTLTIPTQVSPDLSSPYDTIRGTGIWNPQTRAIILNIQLKFQASATRDTVLSVPFTFRPR</sequence>
<dbReference type="AlphaFoldDB" id="A0A4V2X8V6"/>
<keyword evidence="2" id="KW-0677">Repeat</keyword>
<gene>
    <name evidence="5" type="ORF">EZE20_19465</name>
</gene>
<dbReference type="Gene3D" id="2.60.40.2030">
    <property type="match status" value="1"/>
</dbReference>
<dbReference type="RefSeq" id="WP_132120836.1">
    <property type="nucleotide sequence ID" value="NZ_SMJU01000014.1"/>
</dbReference>
<dbReference type="GO" id="GO:0016020">
    <property type="term" value="C:membrane"/>
    <property type="evidence" value="ECO:0007669"/>
    <property type="project" value="InterPro"/>
</dbReference>
<comment type="caution">
    <text evidence="5">The sequence shown here is derived from an EMBL/GenBank/DDBJ whole genome shotgun (WGS) entry which is preliminary data.</text>
</comment>
<name>A0A4V2X8V6_9BACT</name>
<dbReference type="PROSITE" id="PS51257">
    <property type="entry name" value="PROKAR_LIPOPROTEIN"/>
    <property type="match status" value="1"/>
</dbReference>
<proteinExistence type="predicted"/>
<dbReference type="InterPro" id="IPR003644">
    <property type="entry name" value="Calx_beta"/>
</dbReference>
<dbReference type="EMBL" id="SMJU01000014">
    <property type="protein sequence ID" value="TDB61385.1"/>
    <property type="molecule type" value="Genomic_DNA"/>
</dbReference>